<keyword evidence="4 8" id="KW-0067">ATP-binding</keyword>
<evidence type="ECO:0000256" key="9">
    <source>
        <dbReference type="RuleBase" id="RU363036"/>
    </source>
</evidence>
<dbReference type="RefSeq" id="WP_129646394.1">
    <property type="nucleotide sequence ID" value="NZ_LR215037.1"/>
</dbReference>
<feature type="binding site" evidence="8">
    <location>
        <position position="142"/>
    </location>
    <ligand>
        <name>L-tryptophan</name>
        <dbReference type="ChEBI" id="CHEBI:57912"/>
    </ligand>
</feature>
<protein>
    <recommendedName>
        <fullName evidence="8">Tryptophan--tRNA ligase</fullName>
        <ecNumber evidence="8">6.1.1.2</ecNumber>
    </recommendedName>
    <alternativeName>
        <fullName evidence="8">Tryptophanyl-tRNA synthetase</fullName>
        <shortName evidence="8">TrpRS</shortName>
    </alternativeName>
</protein>
<dbReference type="InterPro" id="IPR050203">
    <property type="entry name" value="Trp-tRNA_synthetase"/>
</dbReference>
<feature type="binding site" evidence="8">
    <location>
        <begin position="154"/>
        <end position="156"/>
    </location>
    <ligand>
        <name>ATP</name>
        <dbReference type="ChEBI" id="CHEBI:30616"/>
    </ligand>
</feature>
<dbReference type="CDD" id="cd00806">
    <property type="entry name" value="TrpRS_core"/>
    <property type="match status" value="1"/>
</dbReference>
<dbReference type="InterPro" id="IPR014729">
    <property type="entry name" value="Rossmann-like_a/b/a_fold"/>
</dbReference>
<dbReference type="GO" id="GO:0006436">
    <property type="term" value="P:tryptophanyl-tRNA aminoacylation"/>
    <property type="evidence" value="ECO:0007669"/>
    <property type="project" value="UniProtKB-UniRule"/>
</dbReference>
<dbReference type="NCBIfam" id="TIGR00233">
    <property type="entry name" value="trpS"/>
    <property type="match status" value="1"/>
</dbReference>
<feature type="binding site" evidence="8">
    <location>
        <begin position="11"/>
        <end position="13"/>
    </location>
    <ligand>
        <name>ATP</name>
        <dbReference type="ChEBI" id="CHEBI:30616"/>
    </ligand>
</feature>
<keyword evidence="2 8" id="KW-0436">Ligase</keyword>
<dbReference type="EC" id="6.1.1.2" evidence="8"/>
<dbReference type="GO" id="GO:0005524">
    <property type="term" value="F:ATP binding"/>
    <property type="evidence" value="ECO:0007669"/>
    <property type="project" value="UniProtKB-UniRule"/>
</dbReference>
<dbReference type="PANTHER" id="PTHR43766">
    <property type="entry name" value="TRYPTOPHAN--TRNA LIGASE, MITOCHONDRIAL"/>
    <property type="match status" value="1"/>
</dbReference>
<dbReference type="PROSITE" id="PS00178">
    <property type="entry name" value="AA_TRNA_LIGASE_I"/>
    <property type="match status" value="1"/>
</dbReference>
<feature type="short sequence motif" description="'KMSKS' region" evidence="8">
    <location>
        <begin position="202"/>
        <end position="206"/>
    </location>
</feature>
<name>A0A449B423_9BACT</name>
<comment type="function">
    <text evidence="8">Catalyzes the attachment of tryptophan to tRNA(Trp).</text>
</comment>
<feature type="coiled-coil region" evidence="10">
    <location>
        <begin position="260"/>
        <end position="309"/>
    </location>
</feature>
<evidence type="ECO:0000256" key="8">
    <source>
        <dbReference type="HAMAP-Rule" id="MF_00140"/>
    </source>
</evidence>
<keyword evidence="3 8" id="KW-0547">Nucleotide-binding</keyword>
<dbReference type="PANTHER" id="PTHR43766:SF1">
    <property type="entry name" value="TRYPTOPHAN--TRNA LIGASE, MITOCHONDRIAL"/>
    <property type="match status" value="1"/>
</dbReference>
<comment type="catalytic activity">
    <reaction evidence="7 8">
        <text>tRNA(Trp) + L-tryptophan + ATP = L-tryptophyl-tRNA(Trp) + AMP + diphosphate + H(+)</text>
        <dbReference type="Rhea" id="RHEA:24080"/>
        <dbReference type="Rhea" id="RHEA-COMP:9671"/>
        <dbReference type="Rhea" id="RHEA-COMP:9705"/>
        <dbReference type="ChEBI" id="CHEBI:15378"/>
        <dbReference type="ChEBI" id="CHEBI:30616"/>
        <dbReference type="ChEBI" id="CHEBI:33019"/>
        <dbReference type="ChEBI" id="CHEBI:57912"/>
        <dbReference type="ChEBI" id="CHEBI:78442"/>
        <dbReference type="ChEBI" id="CHEBI:78535"/>
        <dbReference type="ChEBI" id="CHEBI:456215"/>
        <dbReference type="EC" id="6.1.1.2"/>
    </reaction>
</comment>
<evidence type="ECO:0000256" key="10">
    <source>
        <dbReference type="SAM" id="Coils"/>
    </source>
</evidence>
<accession>A0A449B423</accession>
<dbReference type="Gene3D" id="3.40.50.620">
    <property type="entry name" value="HUPs"/>
    <property type="match status" value="1"/>
</dbReference>
<dbReference type="AlphaFoldDB" id="A0A449B423"/>
<dbReference type="InterPro" id="IPR024109">
    <property type="entry name" value="Trp-tRNA-ligase_bac-type"/>
</dbReference>
<dbReference type="HAMAP" id="MF_00140_B">
    <property type="entry name" value="Trp_tRNA_synth_B"/>
    <property type="match status" value="1"/>
</dbReference>
<keyword evidence="10" id="KW-0175">Coiled coil</keyword>
<dbReference type="KEGG" id="mmau:NCTC10168_00269"/>
<evidence type="ECO:0000256" key="5">
    <source>
        <dbReference type="ARBA" id="ARBA00022917"/>
    </source>
</evidence>
<evidence type="ECO:0000256" key="7">
    <source>
        <dbReference type="ARBA" id="ARBA00049929"/>
    </source>
</evidence>
<evidence type="ECO:0000256" key="1">
    <source>
        <dbReference type="ARBA" id="ARBA00005594"/>
    </source>
</evidence>
<dbReference type="InterPro" id="IPR001412">
    <property type="entry name" value="aa-tRNA-synth_I_CS"/>
</dbReference>
<comment type="subcellular location">
    <subcellularLocation>
        <location evidence="8">Cytoplasm</location>
    </subcellularLocation>
</comment>
<reference evidence="11 12" key="1">
    <citation type="submission" date="2019-01" db="EMBL/GenBank/DDBJ databases">
        <authorList>
            <consortium name="Pathogen Informatics"/>
        </authorList>
    </citation>
    <scope>NUCLEOTIDE SEQUENCE [LARGE SCALE GENOMIC DNA]</scope>
    <source>
        <strain evidence="11 12">NCTC10168</strain>
    </source>
</reference>
<evidence type="ECO:0000256" key="6">
    <source>
        <dbReference type="ARBA" id="ARBA00023146"/>
    </source>
</evidence>
<keyword evidence="6 8" id="KW-0030">Aminoacyl-tRNA synthetase</keyword>
<sequence>MERKRLVSGIKPTGSLTLGNYIGALKNFVKLQDEYETYYFVADLHSLTMGDSNPEELKKRRKEIVALYLACGLDPNKCSIFYQSDIYEHALLQWILTCESTLGELNRMTQFKDKSQKALKQANGTEKIPTGLLMYPTLMAADIILYNADFVPIGEDQTQHLELTRTLVERLNKKYKLDLKVPTGIVPKVGARIKSLTNPSEKMSKSEHGTKSTIYLFDDPEVAYKKIMKSVTDSENKVYISNEKEGVLNLLNIYASLKNITLLEAENHFENANYAEFKNEVGLVVKEELTKIQEKYKDAYEKVDEVTTKGAEKAKEIAKQIITKIMNNLGFN</sequence>
<evidence type="ECO:0000256" key="3">
    <source>
        <dbReference type="ARBA" id="ARBA00022741"/>
    </source>
</evidence>
<comment type="similarity">
    <text evidence="1 8 9">Belongs to the class-I aminoacyl-tRNA synthetase family.</text>
</comment>
<feature type="binding site" evidence="8">
    <location>
        <begin position="202"/>
        <end position="206"/>
    </location>
    <ligand>
        <name>ATP</name>
        <dbReference type="ChEBI" id="CHEBI:30616"/>
    </ligand>
</feature>
<keyword evidence="12" id="KW-1185">Reference proteome</keyword>
<evidence type="ECO:0000313" key="12">
    <source>
        <dbReference type="Proteomes" id="UP000290243"/>
    </source>
</evidence>
<dbReference type="GO" id="GO:0004830">
    <property type="term" value="F:tryptophan-tRNA ligase activity"/>
    <property type="evidence" value="ECO:0007669"/>
    <property type="project" value="UniProtKB-UniRule"/>
</dbReference>
<gene>
    <name evidence="8 11" type="primary">trpS</name>
    <name evidence="11" type="ORF">NCTC10168_00269</name>
</gene>
<feature type="short sequence motif" description="'HIGH' region" evidence="8">
    <location>
        <begin position="12"/>
        <end position="20"/>
    </location>
</feature>
<dbReference type="SUPFAM" id="SSF52374">
    <property type="entry name" value="Nucleotidylyl transferase"/>
    <property type="match status" value="1"/>
</dbReference>
<dbReference type="OrthoDB" id="9801042at2"/>
<dbReference type="PRINTS" id="PR01039">
    <property type="entry name" value="TRNASYNTHTRP"/>
</dbReference>
<dbReference type="GO" id="GO:0005829">
    <property type="term" value="C:cytosol"/>
    <property type="evidence" value="ECO:0007669"/>
    <property type="project" value="TreeGrafter"/>
</dbReference>
<dbReference type="EMBL" id="LR215037">
    <property type="protein sequence ID" value="VEU75351.1"/>
    <property type="molecule type" value="Genomic_DNA"/>
</dbReference>
<proteinExistence type="inferred from homology"/>
<organism evidence="11 12">
    <name type="scientific">Mycoplasmopsis maculosa</name>
    <dbReference type="NCBI Taxonomy" id="114885"/>
    <lineage>
        <taxon>Bacteria</taxon>
        <taxon>Bacillati</taxon>
        <taxon>Mycoplasmatota</taxon>
        <taxon>Mycoplasmoidales</taxon>
        <taxon>Metamycoplasmataceae</taxon>
        <taxon>Mycoplasmopsis</taxon>
    </lineage>
</organism>
<dbReference type="InterPro" id="IPR002305">
    <property type="entry name" value="aa-tRNA-synth_Ic"/>
</dbReference>
<evidence type="ECO:0000256" key="2">
    <source>
        <dbReference type="ARBA" id="ARBA00022598"/>
    </source>
</evidence>
<feature type="binding site" evidence="8">
    <location>
        <position position="193"/>
    </location>
    <ligand>
        <name>ATP</name>
        <dbReference type="ChEBI" id="CHEBI:30616"/>
    </ligand>
</feature>
<keyword evidence="8" id="KW-0963">Cytoplasm</keyword>
<feature type="binding site" evidence="8">
    <location>
        <begin position="19"/>
        <end position="20"/>
    </location>
    <ligand>
        <name>ATP</name>
        <dbReference type="ChEBI" id="CHEBI:30616"/>
    </ligand>
</feature>
<dbReference type="InterPro" id="IPR002306">
    <property type="entry name" value="Trp-tRNA-ligase"/>
</dbReference>
<dbReference type="Pfam" id="PF00579">
    <property type="entry name" value="tRNA-synt_1b"/>
    <property type="match status" value="1"/>
</dbReference>
<dbReference type="Gene3D" id="1.10.240.10">
    <property type="entry name" value="Tyrosyl-Transfer RNA Synthetase"/>
    <property type="match status" value="1"/>
</dbReference>
<keyword evidence="5 8" id="KW-0648">Protein biosynthesis</keyword>
<comment type="subunit">
    <text evidence="8">Homodimer.</text>
</comment>
<dbReference type="Proteomes" id="UP000290243">
    <property type="component" value="Chromosome"/>
</dbReference>
<evidence type="ECO:0000313" key="11">
    <source>
        <dbReference type="EMBL" id="VEU75351.1"/>
    </source>
</evidence>
<evidence type="ECO:0000256" key="4">
    <source>
        <dbReference type="ARBA" id="ARBA00022840"/>
    </source>
</evidence>